<dbReference type="AlphaFoldDB" id="B4RPA6"/>
<evidence type="ECO:0000313" key="2">
    <source>
        <dbReference type="Proteomes" id="UP000002564"/>
    </source>
</evidence>
<dbReference type="HOGENOM" id="CLU_3120206_0_0_4"/>
<gene>
    <name evidence="1" type="ordered locus">NGK_1766</name>
</gene>
<sequence length="50" mass="5519">MQTQSDIGLIFLKNYPVSKKGGGNGRPILPFFCAVRVSDGRIEKKGLHIM</sequence>
<name>B4RPA6_NEIG2</name>
<dbReference type="Proteomes" id="UP000002564">
    <property type="component" value="Chromosome"/>
</dbReference>
<dbReference type="EMBL" id="CP001050">
    <property type="protein sequence ID" value="ACF30411.1"/>
    <property type="molecule type" value="Genomic_DNA"/>
</dbReference>
<organism evidence="1 2">
    <name type="scientific">Neisseria gonorrhoeae (strain NCCP11945)</name>
    <dbReference type="NCBI Taxonomy" id="521006"/>
    <lineage>
        <taxon>Bacteria</taxon>
        <taxon>Pseudomonadati</taxon>
        <taxon>Pseudomonadota</taxon>
        <taxon>Betaproteobacteria</taxon>
        <taxon>Neisseriales</taxon>
        <taxon>Neisseriaceae</taxon>
        <taxon>Neisseria</taxon>
    </lineage>
</organism>
<dbReference type="KEGG" id="ngk:NGK_1766"/>
<protein>
    <submittedName>
        <fullName evidence="1">Uncharacterized protein</fullName>
    </submittedName>
</protein>
<accession>B4RPA6</accession>
<evidence type="ECO:0000313" key="1">
    <source>
        <dbReference type="EMBL" id="ACF30411.1"/>
    </source>
</evidence>
<reference evidence="1 2" key="1">
    <citation type="journal article" date="2008" name="J. Bacteriol.">
        <title>Complete genome sequence of Neisseria gonorrhoeae NCCP11945.</title>
        <authorList>
            <person name="Chung G.T."/>
            <person name="Yoo J.S."/>
            <person name="Oh H.B."/>
            <person name="Lee Y.S."/>
            <person name="Cha S.H."/>
            <person name="Kim S.J."/>
            <person name="Yoo C.K."/>
        </authorList>
    </citation>
    <scope>NUCLEOTIDE SEQUENCE [LARGE SCALE GENOMIC DNA]</scope>
    <source>
        <strain evidence="1 2">NCCP11945</strain>
    </source>
</reference>
<proteinExistence type="predicted"/>